<gene>
    <name evidence="2" type="ORF">IC614_01235</name>
</gene>
<reference evidence="2 3" key="1">
    <citation type="submission" date="2020-11" db="EMBL/GenBank/DDBJ databases">
        <title>Genome seq and assembly of Sphingosinicella sp.</title>
        <authorList>
            <person name="Chhetri G."/>
        </authorList>
    </citation>
    <scope>NUCLEOTIDE SEQUENCE [LARGE SCALE GENOMIC DNA]</scope>
    <source>
        <strain evidence="2 3">UDD2</strain>
    </source>
</reference>
<dbReference type="EMBL" id="CP065592">
    <property type="protein sequence ID" value="QPQ55271.1"/>
    <property type="molecule type" value="Genomic_DNA"/>
</dbReference>
<name>A0A7T2LM84_9SPHN</name>
<evidence type="ECO:0000256" key="1">
    <source>
        <dbReference type="SAM" id="SignalP"/>
    </source>
</evidence>
<dbReference type="Proteomes" id="UP000594873">
    <property type="component" value="Chromosome"/>
</dbReference>
<keyword evidence="3" id="KW-1185">Reference proteome</keyword>
<dbReference type="RefSeq" id="WP_200971946.1">
    <property type="nucleotide sequence ID" value="NZ_CP065592.1"/>
</dbReference>
<protein>
    <submittedName>
        <fullName evidence="2">Uncharacterized protein</fullName>
    </submittedName>
</protein>
<feature type="chain" id="PRO_5032480274" evidence="1">
    <location>
        <begin position="23"/>
        <end position="135"/>
    </location>
</feature>
<proteinExistence type="predicted"/>
<sequence>MPAVKCGWMLAALMAAAAPAFAVGMGPLAKSGLTDGPRKAFYLTVINPYPAAASFKAYAVGVDDEEVQSRVRILPEATIRIGAKQNRRILVVADDLEPGETFAFRVCAAKAEMVEGMVHARVCSKLSARRIAPRA</sequence>
<evidence type="ECO:0000313" key="3">
    <source>
        <dbReference type="Proteomes" id="UP000594873"/>
    </source>
</evidence>
<dbReference type="AlphaFoldDB" id="A0A7T2LM84"/>
<keyword evidence="1" id="KW-0732">Signal</keyword>
<accession>A0A7T2LM84</accession>
<evidence type="ECO:0000313" key="2">
    <source>
        <dbReference type="EMBL" id="QPQ55271.1"/>
    </source>
</evidence>
<dbReference type="KEGG" id="sflv:IC614_01235"/>
<organism evidence="2 3">
    <name type="scientific">Allosphingosinicella flava</name>
    <dbReference type="NCBI Taxonomy" id="2771430"/>
    <lineage>
        <taxon>Bacteria</taxon>
        <taxon>Pseudomonadati</taxon>
        <taxon>Pseudomonadota</taxon>
        <taxon>Alphaproteobacteria</taxon>
        <taxon>Sphingomonadales</taxon>
        <taxon>Sphingomonadaceae</taxon>
        <taxon>Allosphingosinicella</taxon>
    </lineage>
</organism>
<feature type="signal peptide" evidence="1">
    <location>
        <begin position="1"/>
        <end position="22"/>
    </location>
</feature>